<keyword evidence="7" id="KW-1185">Reference proteome</keyword>
<comment type="function">
    <text evidence="1">Is involved in generating a small heat-stable compound (Nod), an acylated oligomer of N-acetylglucosamine, that stimulates mitosis in various plant protoplasts.</text>
</comment>
<evidence type="ECO:0000256" key="1">
    <source>
        <dbReference type="ARBA" id="ARBA00003236"/>
    </source>
</evidence>
<dbReference type="InterPro" id="IPR002509">
    <property type="entry name" value="NODB_dom"/>
</dbReference>
<reference evidence="6 7" key="1">
    <citation type="submission" date="2015-11" db="EMBL/GenBank/DDBJ databases">
        <title>A Two-component Flavoprotein Monooxygenase System MeaXY Responsible for para-Hydroxylation of 2-Methyl-6-ethylaniline and 2,6-Diethylaniline in Sphingobium baderi DE-13.</title>
        <authorList>
            <person name="Cheng M."/>
            <person name="Meng Q."/>
            <person name="Yang Y."/>
            <person name="Chu C."/>
            <person name="Yan X."/>
            <person name="He J."/>
            <person name="Li S."/>
        </authorList>
    </citation>
    <scope>NUCLEOTIDE SEQUENCE [LARGE SCALE GENOMIC DNA]</scope>
    <source>
        <strain evidence="6 7">DE-13</strain>
    </source>
</reference>
<comment type="similarity">
    <text evidence="2">Belongs to the polysaccharide deacetylase family.</text>
</comment>
<organism evidence="6 7">
    <name type="scientific">Sphingobium baderi</name>
    <dbReference type="NCBI Taxonomy" id="1332080"/>
    <lineage>
        <taxon>Bacteria</taxon>
        <taxon>Pseudomonadati</taxon>
        <taxon>Pseudomonadota</taxon>
        <taxon>Alphaproteobacteria</taxon>
        <taxon>Sphingomonadales</taxon>
        <taxon>Sphingomonadaceae</taxon>
        <taxon>Sphingobium</taxon>
    </lineage>
</organism>
<dbReference type="SUPFAM" id="SSF88713">
    <property type="entry name" value="Glycoside hydrolase/deacetylase"/>
    <property type="match status" value="1"/>
</dbReference>
<evidence type="ECO:0000259" key="5">
    <source>
        <dbReference type="Pfam" id="PF01522"/>
    </source>
</evidence>
<evidence type="ECO:0000256" key="4">
    <source>
        <dbReference type="ARBA" id="ARBA00032976"/>
    </source>
</evidence>
<protein>
    <recommendedName>
        <fullName evidence="3">Chitooligosaccharide deacetylase</fullName>
    </recommendedName>
    <alternativeName>
        <fullName evidence="4">Nodulation protein B</fullName>
    </alternativeName>
</protein>
<dbReference type="AlphaFoldDB" id="A0A0S3F211"/>
<proteinExistence type="inferred from homology"/>
<evidence type="ECO:0000256" key="3">
    <source>
        <dbReference type="ARBA" id="ARBA00020071"/>
    </source>
</evidence>
<accession>A0A0S3F211</accession>
<dbReference type="CDD" id="cd10960">
    <property type="entry name" value="CE4_NodB_like_1"/>
    <property type="match status" value="1"/>
</dbReference>
<dbReference type="Pfam" id="PF01522">
    <property type="entry name" value="Polysacc_deac_1"/>
    <property type="match status" value="1"/>
</dbReference>
<feature type="domain" description="NodB homology" evidence="5">
    <location>
        <begin position="24"/>
        <end position="145"/>
    </location>
</feature>
<dbReference type="InterPro" id="IPR011330">
    <property type="entry name" value="Glyco_hydro/deAcase_b/a-brl"/>
</dbReference>
<evidence type="ECO:0000313" key="7">
    <source>
        <dbReference type="Proteomes" id="UP000056968"/>
    </source>
</evidence>
<sequence>MVGTIAAILMAAPSPPVGDDRHFFIAITVDDLTGNAQLPPGMSRLEIADQYIRALRAHRVPDVYGFVNASKLQRDRDGGQVLASWRRASYLLGNHSYTHLNLNKAPSLEAWKADVLKDEQKIAQQMEGADWRYFRFPFLSAGKDKPQHDAAASFLKQQGYKIAEVSVSFNDWAYGNAYARCLAKGDEAAIDAMKRQYFRGVDDGIARMKELSLKTYGRMIPQVLLTHLSAWSAMTLPEVLTRLDAAGAQYVGLPQAQDDPAYVDGPWAGNQQVMERAARQARIDIDAIPRLQPIDNLKMLCR</sequence>
<evidence type="ECO:0000256" key="2">
    <source>
        <dbReference type="ARBA" id="ARBA00010973"/>
    </source>
</evidence>
<dbReference type="GO" id="GO:0005975">
    <property type="term" value="P:carbohydrate metabolic process"/>
    <property type="evidence" value="ECO:0007669"/>
    <property type="project" value="InterPro"/>
</dbReference>
<dbReference type="RefSeq" id="WP_062066550.1">
    <property type="nucleotide sequence ID" value="NZ_CP013264.1"/>
</dbReference>
<dbReference type="Proteomes" id="UP000056968">
    <property type="component" value="Chromosome"/>
</dbReference>
<dbReference type="Gene3D" id="3.20.20.370">
    <property type="entry name" value="Glycoside hydrolase/deacetylase"/>
    <property type="match status" value="1"/>
</dbReference>
<evidence type="ECO:0000313" key="6">
    <source>
        <dbReference type="EMBL" id="ALR21667.1"/>
    </source>
</evidence>
<gene>
    <name evidence="6" type="ORF">ATN00_16560</name>
</gene>
<dbReference type="STRING" id="1332080.ATN00_16560"/>
<dbReference type="KEGG" id="sbd:ATN00_16560"/>
<name>A0A0S3F211_9SPHN</name>
<dbReference type="EMBL" id="CP013264">
    <property type="protein sequence ID" value="ALR21667.1"/>
    <property type="molecule type" value="Genomic_DNA"/>
</dbReference>
<dbReference type="GO" id="GO:0016810">
    <property type="term" value="F:hydrolase activity, acting on carbon-nitrogen (but not peptide) bonds"/>
    <property type="evidence" value="ECO:0007669"/>
    <property type="project" value="InterPro"/>
</dbReference>